<dbReference type="EC" id="2.4.-.-" evidence="4"/>
<reference evidence="4" key="2">
    <citation type="submission" date="2021-04" db="EMBL/GenBank/DDBJ databases">
        <authorList>
            <person name="Gilroy R."/>
        </authorList>
    </citation>
    <scope>NUCLEOTIDE SEQUENCE</scope>
    <source>
        <strain evidence="4">F6-6636</strain>
    </source>
</reference>
<dbReference type="AlphaFoldDB" id="A0A948X1M9"/>
<organism evidence="4 5">
    <name type="scientific">Candidatus Paralactobacillus gallistercoris</name>
    <dbReference type="NCBI Taxonomy" id="2838724"/>
    <lineage>
        <taxon>Bacteria</taxon>
        <taxon>Bacillati</taxon>
        <taxon>Bacillota</taxon>
        <taxon>Bacilli</taxon>
        <taxon>Lactobacillales</taxon>
        <taxon>Lactobacillaceae</taxon>
        <taxon>Lactobacillus</taxon>
    </lineage>
</organism>
<feature type="domain" description="Glycosyltransferase 2-like" evidence="3">
    <location>
        <begin position="6"/>
        <end position="172"/>
    </location>
</feature>
<dbReference type="PANTHER" id="PTHR22916">
    <property type="entry name" value="GLYCOSYLTRANSFERASE"/>
    <property type="match status" value="1"/>
</dbReference>
<evidence type="ECO:0000259" key="3">
    <source>
        <dbReference type="Pfam" id="PF00535"/>
    </source>
</evidence>
<evidence type="ECO:0000313" key="4">
    <source>
        <dbReference type="EMBL" id="MBU3852108.1"/>
    </source>
</evidence>
<dbReference type="EMBL" id="JAHLFS010000063">
    <property type="protein sequence ID" value="MBU3852108.1"/>
    <property type="molecule type" value="Genomic_DNA"/>
</dbReference>
<proteinExistence type="predicted"/>
<comment type="caution">
    <text evidence="4">The sequence shown here is derived from an EMBL/GenBank/DDBJ whole genome shotgun (WGS) entry which is preliminary data.</text>
</comment>
<evidence type="ECO:0000256" key="2">
    <source>
        <dbReference type="ARBA" id="ARBA00022679"/>
    </source>
</evidence>
<accession>A0A948X1M9</accession>
<name>A0A948X1M9_9LACO</name>
<dbReference type="CDD" id="cd00761">
    <property type="entry name" value="Glyco_tranf_GTA_type"/>
    <property type="match status" value="1"/>
</dbReference>
<keyword evidence="1 4" id="KW-0328">Glycosyltransferase</keyword>
<sequence>MKTPLTIIVPTYNVARFLKQCLTAIQKQTFLNFECLIVDDGSTDKSIMISEQFCQQDNRFQLIKCEHHSLAHVQNVGLQHAHGEYVTFCDGDDFVGNNGYSKVMQIAQEQHPDLIVSNFCRYYNDAKHARTNMMVPTVMKGNDLIQAFPKLYQQNFMFYDWNKIYRYELIKEMRFRDLTVGLDTIFNYELFAKKPTVIFNDEQYYFYRQRLGSLVNHYDPHRLSIRKQETNALATLLQGWQAEYQDKLLTYDWFATLSLCIKNLYLPDSPLVAAQRLQTIKHLLAECLPHINNAYLTNDELHDINLWQNLNDDQVLIKKWQKINAKYFTPTSDKND</sequence>
<dbReference type="Pfam" id="PF00535">
    <property type="entry name" value="Glycos_transf_2"/>
    <property type="match status" value="1"/>
</dbReference>
<dbReference type="Gene3D" id="3.90.550.10">
    <property type="entry name" value="Spore Coat Polysaccharide Biosynthesis Protein SpsA, Chain A"/>
    <property type="match status" value="1"/>
</dbReference>
<keyword evidence="2 4" id="KW-0808">Transferase</keyword>
<dbReference type="InterPro" id="IPR029044">
    <property type="entry name" value="Nucleotide-diphossugar_trans"/>
</dbReference>
<evidence type="ECO:0000256" key="1">
    <source>
        <dbReference type="ARBA" id="ARBA00022676"/>
    </source>
</evidence>
<dbReference type="InterPro" id="IPR001173">
    <property type="entry name" value="Glyco_trans_2-like"/>
</dbReference>
<dbReference type="Proteomes" id="UP000777303">
    <property type="component" value="Unassembled WGS sequence"/>
</dbReference>
<evidence type="ECO:0000313" key="5">
    <source>
        <dbReference type="Proteomes" id="UP000777303"/>
    </source>
</evidence>
<reference evidence="4" key="1">
    <citation type="journal article" date="2021" name="PeerJ">
        <title>Extensive microbial diversity within the chicken gut microbiome revealed by metagenomics and culture.</title>
        <authorList>
            <person name="Gilroy R."/>
            <person name="Ravi A."/>
            <person name="Getino M."/>
            <person name="Pursley I."/>
            <person name="Horton D.L."/>
            <person name="Alikhan N.F."/>
            <person name="Baker D."/>
            <person name="Gharbi K."/>
            <person name="Hall N."/>
            <person name="Watson M."/>
            <person name="Adriaenssens E.M."/>
            <person name="Foster-Nyarko E."/>
            <person name="Jarju S."/>
            <person name="Secka A."/>
            <person name="Antonio M."/>
            <person name="Oren A."/>
            <person name="Chaudhuri R.R."/>
            <person name="La Ragione R."/>
            <person name="Hildebrand F."/>
            <person name="Pallen M.J."/>
        </authorList>
    </citation>
    <scope>NUCLEOTIDE SEQUENCE</scope>
    <source>
        <strain evidence="4">F6-6636</strain>
    </source>
</reference>
<dbReference type="PANTHER" id="PTHR22916:SF51">
    <property type="entry name" value="GLYCOSYLTRANSFERASE EPSH-RELATED"/>
    <property type="match status" value="1"/>
</dbReference>
<dbReference type="SUPFAM" id="SSF53448">
    <property type="entry name" value="Nucleotide-diphospho-sugar transferases"/>
    <property type="match status" value="1"/>
</dbReference>
<dbReference type="GO" id="GO:0016757">
    <property type="term" value="F:glycosyltransferase activity"/>
    <property type="evidence" value="ECO:0007669"/>
    <property type="project" value="UniProtKB-KW"/>
</dbReference>
<gene>
    <name evidence="4" type="ORF">H9901_05365</name>
</gene>
<protein>
    <submittedName>
        <fullName evidence="4">Glycosyltransferase</fullName>
        <ecNumber evidence="4">2.4.-.-</ecNumber>
    </submittedName>
</protein>